<name>A0A1V9XPT6_9ACAR</name>
<dbReference type="Proteomes" id="UP000192247">
    <property type="component" value="Unassembled WGS sequence"/>
</dbReference>
<dbReference type="STRING" id="418985.A0A1V9XPT6"/>
<dbReference type="PANTHER" id="PTHR19321">
    <property type="entry name" value="PROTEIN REGULATOR OF CYTOKINESIS 1 PRC1-RELATED"/>
    <property type="match status" value="1"/>
</dbReference>
<evidence type="ECO:0000313" key="4">
    <source>
        <dbReference type="Proteomes" id="UP000192247"/>
    </source>
</evidence>
<dbReference type="InParanoid" id="A0A1V9XPT6"/>
<proteinExistence type="predicted"/>
<evidence type="ECO:0000256" key="1">
    <source>
        <dbReference type="SAM" id="Coils"/>
    </source>
</evidence>
<feature type="region of interest" description="Disordered" evidence="2">
    <location>
        <begin position="447"/>
        <end position="487"/>
    </location>
</feature>
<dbReference type="OrthoDB" id="642895at2759"/>
<dbReference type="FunCoup" id="A0A1V9XPT6">
    <property type="interactions" value="887"/>
</dbReference>
<protein>
    <submittedName>
        <fullName evidence="3">Protein regulator of cytokinesis 1-like</fullName>
    </submittedName>
</protein>
<reference evidence="3 4" key="1">
    <citation type="journal article" date="2017" name="Gigascience">
        <title>Draft genome of the honey bee ectoparasitic mite, Tropilaelaps mercedesae, is shaped by the parasitic life history.</title>
        <authorList>
            <person name="Dong X."/>
            <person name="Armstrong S.D."/>
            <person name="Xia D."/>
            <person name="Makepeace B.L."/>
            <person name="Darby A.C."/>
            <person name="Kadowaki T."/>
        </authorList>
    </citation>
    <scope>NUCLEOTIDE SEQUENCE [LARGE SCALE GENOMIC DNA]</scope>
    <source>
        <strain evidence="3">Wuxi-XJTLU</strain>
    </source>
</reference>
<dbReference type="Gene3D" id="1.20.58.1520">
    <property type="match status" value="1"/>
</dbReference>
<accession>A0A1V9XPT6</accession>
<dbReference type="Pfam" id="PF03999">
    <property type="entry name" value="MAP65_ASE1"/>
    <property type="match status" value="1"/>
</dbReference>
<dbReference type="AlphaFoldDB" id="A0A1V9XPT6"/>
<gene>
    <name evidence="3" type="ORF">BIW11_08475</name>
</gene>
<comment type="caution">
    <text evidence="3">The sequence shown here is derived from an EMBL/GenBank/DDBJ whole genome shotgun (WGS) entry which is preliminary data.</text>
</comment>
<dbReference type="GO" id="GO:0005737">
    <property type="term" value="C:cytoplasm"/>
    <property type="evidence" value="ECO:0007669"/>
    <property type="project" value="TreeGrafter"/>
</dbReference>
<dbReference type="PANTHER" id="PTHR19321:SF41">
    <property type="entry name" value="FASCETTO-RELATED"/>
    <property type="match status" value="1"/>
</dbReference>
<evidence type="ECO:0000313" key="3">
    <source>
        <dbReference type="EMBL" id="OQR75358.1"/>
    </source>
</evidence>
<dbReference type="InterPro" id="IPR007145">
    <property type="entry name" value="MAP65_Ase1_PRC1"/>
</dbReference>
<dbReference type="GO" id="GO:0008017">
    <property type="term" value="F:microtubule binding"/>
    <property type="evidence" value="ECO:0007669"/>
    <property type="project" value="InterPro"/>
</dbReference>
<feature type="coiled-coil region" evidence="1">
    <location>
        <begin position="68"/>
        <end position="95"/>
    </location>
</feature>
<keyword evidence="1" id="KW-0175">Coiled coil</keyword>
<organism evidence="3 4">
    <name type="scientific">Tropilaelaps mercedesae</name>
    <dbReference type="NCBI Taxonomy" id="418985"/>
    <lineage>
        <taxon>Eukaryota</taxon>
        <taxon>Metazoa</taxon>
        <taxon>Ecdysozoa</taxon>
        <taxon>Arthropoda</taxon>
        <taxon>Chelicerata</taxon>
        <taxon>Arachnida</taxon>
        <taxon>Acari</taxon>
        <taxon>Parasitiformes</taxon>
        <taxon>Mesostigmata</taxon>
        <taxon>Gamasina</taxon>
        <taxon>Dermanyssoidea</taxon>
        <taxon>Laelapidae</taxon>
        <taxon>Tropilaelaps</taxon>
    </lineage>
</organism>
<dbReference type="GO" id="GO:1990023">
    <property type="term" value="C:mitotic spindle midzone"/>
    <property type="evidence" value="ECO:0007669"/>
    <property type="project" value="TreeGrafter"/>
</dbReference>
<dbReference type="GO" id="GO:0051256">
    <property type="term" value="P:mitotic spindle midzone assembly"/>
    <property type="evidence" value="ECO:0007669"/>
    <property type="project" value="TreeGrafter"/>
</dbReference>
<evidence type="ECO:0000256" key="2">
    <source>
        <dbReference type="SAM" id="MobiDB-lite"/>
    </source>
</evidence>
<keyword evidence="4" id="KW-1185">Reference proteome</keyword>
<feature type="compositionally biased region" description="Basic and acidic residues" evidence="2">
    <location>
        <begin position="448"/>
        <end position="460"/>
    </location>
</feature>
<sequence>MTPSKLNLVPLKYKDTYIEYMDTCAENVLRLQDIWENCGIPDEKIYKRMMQLFQWINERWTTVINDELQAVEEQKVRVQTALDELAELCSQLEVELPRQPAGLNLQQQLDWVESSSSTVEEIRSQRETLYAALRAQESELVATMSDTHAWEMPRKATPRGVIRTLPNDENLRELTSHVKMLREERRIRLDKLQPLVEASCTLMERMGKVPRLPIEEELSSVPAERWNLSQANIQRVIEARDALSLEETHLHARHTAKITQLGKLFDRLDVTQAERNELLEGLTHVKTYQSVARLEELVAEYEELKRANMAIYVDKLRGEAKQWHAALRIGGEWQEPADIQNTMQKGLSEDLIADYERIIGTLKAKHDRLVPLFKLLDEREQLMEMLREVEESQKDPNRFKNRGGALLQETKKRDRVNKNLPIVAKQIIKFLDAYEPENGPVIVNGKSVRAETRQGDEKRPRSVSATYATPLKASNRPLHTTPATAMPASQLRTRSAMLKRAGTYTEIKPKISTLRQTPSIKSQTVGKVYTRQMTMKSPSSNAKNKLSAVKRGIRRSMSYGDFETQLSSTDEMHSTRIIKHTNERETRSKSRKLIF</sequence>
<dbReference type="EMBL" id="MNPL01006486">
    <property type="protein sequence ID" value="OQR75358.1"/>
    <property type="molecule type" value="Genomic_DNA"/>
</dbReference>